<accession>A0A9D4HUM3</accession>
<reference evidence="2" key="1">
    <citation type="journal article" date="2019" name="bioRxiv">
        <title>The Genome of the Zebra Mussel, Dreissena polymorpha: A Resource for Invasive Species Research.</title>
        <authorList>
            <person name="McCartney M.A."/>
            <person name="Auch B."/>
            <person name="Kono T."/>
            <person name="Mallez S."/>
            <person name="Zhang Y."/>
            <person name="Obille A."/>
            <person name="Becker A."/>
            <person name="Abrahante J.E."/>
            <person name="Garbe J."/>
            <person name="Badalamenti J.P."/>
            <person name="Herman A."/>
            <person name="Mangelson H."/>
            <person name="Liachko I."/>
            <person name="Sullivan S."/>
            <person name="Sone E.D."/>
            <person name="Koren S."/>
            <person name="Silverstein K.A.T."/>
            <person name="Beckman K.B."/>
            <person name="Gohl D.M."/>
        </authorList>
    </citation>
    <scope>NUCLEOTIDE SEQUENCE</scope>
    <source>
        <strain evidence="2">Duluth1</strain>
        <tissue evidence="2">Whole animal</tissue>
    </source>
</reference>
<keyword evidence="3" id="KW-1185">Reference proteome</keyword>
<evidence type="ECO:0000256" key="1">
    <source>
        <dbReference type="SAM" id="Phobius"/>
    </source>
</evidence>
<feature type="transmembrane region" description="Helical" evidence="1">
    <location>
        <begin position="31"/>
        <end position="57"/>
    </location>
</feature>
<organism evidence="2 3">
    <name type="scientific">Dreissena polymorpha</name>
    <name type="common">Zebra mussel</name>
    <name type="synonym">Mytilus polymorpha</name>
    <dbReference type="NCBI Taxonomy" id="45954"/>
    <lineage>
        <taxon>Eukaryota</taxon>
        <taxon>Metazoa</taxon>
        <taxon>Spiralia</taxon>
        <taxon>Lophotrochozoa</taxon>
        <taxon>Mollusca</taxon>
        <taxon>Bivalvia</taxon>
        <taxon>Autobranchia</taxon>
        <taxon>Heteroconchia</taxon>
        <taxon>Euheterodonta</taxon>
        <taxon>Imparidentia</taxon>
        <taxon>Neoheterodontei</taxon>
        <taxon>Myida</taxon>
        <taxon>Dreissenoidea</taxon>
        <taxon>Dreissenidae</taxon>
        <taxon>Dreissena</taxon>
    </lineage>
</organism>
<dbReference type="AlphaFoldDB" id="A0A9D4HUM3"/>
<evidence type="ECO:0000313" key="2">
    <source>
        <dbReference type="EMBL" id="KAH3733404.1"/>
    </source>
</evidence>
<gene>
    <name evidence="2" type="ORF">DPMN_039831</name>
</gene>
<comment type="caution">
    <text evidence="2">The sequence shown here is derived from an EMBL/GenBank/DDBJ whole genome shotgun (WGS) entry which is preliminary data.</text>
</comment>
<sequence length="101" mass="10853">MPPIRAVSCSGSQCVWGGEGVWVGVAVGLGVGWMGVGVEMGGVGVGVCGWVVVVLVYGNHFTVLSHRDFDLCPSDLNINRGHLRVMTNVPMMFREPRPRRS</sequence>
<name>A0A9D4HUM3_DREPO</name>
<dbReference type="Proteomes" id="UP000828390">
    <property type="component" value="Unassembled WGS sequence"/>
</dbReference>
<protein>
    <submittedName>
        <fullName evidence="2">Uncharacterized protein</fullName>
    </submittedName>
</protein>
<keyword evidence="1" id="KW-0812">Transmembrane</keyword>
<dbReference type="EMBL" id="JAIWYP010000011">
    <property type="protein sequence ID" value="KAH3733404.1"/>
    <property type="molecule type" value="Genomic_DNA"/>
</dbReference>
<keyword evidence="1" id="KW-0472">Membrane</keyword>
<reference evidence="2" key="2">
    <citation type="submission" date="2020-11" db="EMBL/GenBank/DDBJ databases">
        <authorList>
            <person name="McCartney M.A."/>
            <person name="Auch B."/>
            <person name="Kono T."/>
            <person name="Mallez S."/>
            <person name="Becker A."/>
            <person name="Gohl D.M."/>
            <person name="Silverstein K.A.T."/>
            <person name="Koren S."/>
            <person name="Bechman K.B."/>
            <person name="Herman A."/>
            <person name="Abrahante J.E."/>
            <person name="Garbe J."/>
        </authorList>
    </citation>
    <scope>NUCLEOTIDE SEQUENCE</scope>
    <source>
        <strain evidence="2">Duluth1</strain>
        <tissue evidence="2">Whole animal</tissue>
    </source>
</reference>
<keyword evidence="1" id="KW-1133">Transmembrane helix</keyword>
<proteinExistence type="predicted"/>
<evidence type="ECO:0000313" key="3">
    <source>
        <dbReference type="Proteomes" id="UP000828390"/>
    </source>
</evidence>